<reference evidence="1 2" key="1">
    <citation type="submission" date="2020-02" db="EMBL/GenBank/DDBJ databases">
        <title>A complete genome of a marine bacterium Vibrio sp. ZWAL4003 isolated from the mangrove sediment with the ability to degrade polysaccharides.</title>
        <authorList>
            <person name="Wu J."/>
            <person name="Qu W."/>
            <person name="Zeng R."/>
        </authorList>
    </citation>
    <scope>NUCLEOTIDE SEQUENCE [LARGE SCALE GENOMIC DNA]</scope>
    <source>
        <strain evidence="1 2">ZWAL4003</strain>
    </source>
</reference>
<sequence>MSKQEAGNLSLEDRTTNFPKLMQELDGGVISNVVGLALSNVARAASYSDKQGNVKIDLKLKPMGTNNEMVEITANLSVKEPKSGFGTKSEDFQYTSIAYVGKGGKLSYDRPKEDIHGQTTIEEGQLREVRVR</sequence>
<dbReference type="Proteomes" id="UP000503003">
    <property type="component" value="Chromosome 1"/>
</dbReference>
<dbReference type="KEGG" id="vzi:G5S32_05160"/>
<dbReference type="AlphaFoldDB" id="A0A6G7CH67"/>
<dbReference type="RefSeq" id="WP_165311006.1">
    <property type="nucleotide sequence ID" value="NZ_CP049331.1"/>
</dbReference>
<proteinExistence type="predicted"/>
<keyword evidence="2" id="KW-1185">Reference proteome</keyword>
<organism evidence="1 2">
    <name type="scientific">Vibrio ziniensis</name>
    <dbReference type="NCBI Taxonomy" id="2711221"/>
    <lineage>
        <taxon>Bacteria</taxon>
        <taxon>Pseudomonadati</taxon>
        <taxon>Pseudomonadota</taxon>
        <taxon>Gammaproteobacteria</taxon>
        <taxon>Vibrionales</taxon>
        <taxon>Vibrionaceae</taxon>
        <taxon>Vibrio</taxon>
    </lineage>
</organism>
<protein>
    <submittedName>
        <fullName evidence="1">Uncharacterized protein</fullName>
    </submittedName>
</protein>
<evidence type="ECO:0000313" key="2">
    <source>
        <dbReference type="Proteomes" id="UP000503003"/>
    </source>
</evidence>
<name>A0A6G7CH67_9VIBR</name>
<accession>A0A6G7CH67</accession>
<dbReference type="EMBL" id="CP049331">
    <property type="protein sequence ID" value="QIH41420.1"/>
    <property type="molecule type" value="Genomic_DNA"/>
</dbReference>
<evidence type="ECO:0000313" key="1">
    <source>
        <dbReference type="EMBL" id="QIH41420.1"/>
    </source>
</evidence>
<gene>
    <name evidence="1" type="ORF">G5S32_05160</name>
</gene>